<dbReference type="InterPro" id="IPR010743">
    <property type="entry name" value="Methionine_synth_MetW"/>
</dbReference>
<accession>A0A7V2WSM0</accession>
<dbReference type="Gene3D" id="3.40.50.150">
    <property type="entry name" value="Vaccinia Virus protein VP39"/>
    <property type="match status" value="1"/>
</dbReference>
<protein>
    <submittedName>
        <fullName evidence="1">Methionine biosynthesis protein MetW</fullName>
    </submittedName>
</protein>
<dbReference type="AlphaFoldDB" id="A0A7V2WSM0"/>
<proteinExistence type="predicted"/>
<reference evidence="1" key="1">
    <citation type="journal article" date="2020" name="mSystems">
        <title>Genome- and Community-Level Interaction Insights into Carbon Utilization and Element Cycling Functions of Hydrothermarchaeota in Hydrothermal Sediment.</title>
        <authorList>
            <person name="Zhou Z."/>
            <person name="Liu Y."/>
            <person name="Xu W."/>
            <person name="Pan J."/>
            <person name="Luo Z.H."/>
            <person name="Li M."/>
        </authorList>
    </citation>
    <scope>NUCLEOTIDE SEQUENCE [LARGE SCALE GENOMIC DNA]</scope>
    <source>
        <strain evidence="1">HyVt-503</strain>
    </source>
</reference>
<dbReference type="EMBL" id="DRND01000060">
    <property type="protein sequence ID" value="HFC46376.1"/>
    <property type="molecule type" value="Genomic_DNA"/>
</dbReference>
<dbReference type="InterPro" id="IPR029063">
    <property type="entry name" value="SAM-dependent_MTases_sf"/>
</dbReference>
<dbReference type="Proteomes" id="UP000885797">
    <property type="component" value="Unassembled WGS sequence"/>
</dbReference>
<feature type="non-terminal residue" evidence="1">
    <location>
        <position position="1"/>
    </location>
</feature>
<comment type="caution">
    <text evidence="1">The sequence shown here is derived from an EMBL/GenBank/DDBJ whole genome shotgun (WGS) entry which is preliminary data.</text>
</comment>
<gene>
    <name evidence="1" type="ORF">ENJ63_00665</name>
</gene>
<name>A0A7V2WSM0_9BACT</name>
<organism evidence="1">
    <name type="scientific">Dissulfuribacter thermophilus</name>
    <dbReference type="NCBI Taxonomy" id="1156395"/>
    <lineage>
        <taxon>Bacteria</taxon>
        <taxon>Pseudomonadati</taxon>
        <taxon>Thermodesulfobacteriota</taxon>
        <taxon>Dissulfuribacteria</taxon>
        <taxon>Dissulfuribacterales</taxon>
        <taxon>Dissulfuribacteraceae</taxon>
        <taxon>Dissulfuribacter</taxon>
    </lineage>
</organism>
<dbReference type="SUPFAM" id="SSF53335">
    <property type="entry name" value="S-adenosyl-L-methionine-dependent methyltransferases"/>
    <property type="match status" value="1"/>
</dbReference>
<sequence length="116" mass="13800">YRPVGLIRELMRIGKRVIVSFPNFSHWSIRLQVMFTGYAPKNKLLPYDWFDTPNIRVITINDFRKFARDLGYRVLREAAINTNHQAHFGRIVRIFPNLRATYGIFMIGKKGESWWL</sequence>
<dbReference type="Pfam" id="PF07021">
    <property type="entry name" value="MetW"/>
    <property type="match status" value="1"/>
</dbReference>
<evidence type="ECO:0000313" key="1">
    <source>
        <dbReference type="EMBL" id="HFC46376.1"/>
    </source>
</evidence>